<evidence type="ECO:0000256" key="1">
    <source>
        <dbReference type="ARBA" id="ARBA00004225"/>
    </source>
</evidence>
<dbReference type="Gene3D" id="1.50.40.10">
    <property type="entry name" value="Mitochondrial carrier domain"/>
    <property type="match status" value="1"/>
</dbReference>
<feature type="non-terminal residue" evidence="12">
    <location>
        <position position="1"/>
    </location>
</feature>
<evidence type="ECO:0000256" key="11">
    <source>
        <dbReference type="SAM" id="Phobius"/>
    </source>
</evidence>
<dbReference type="Proteomes" id="UP000650833">
    <property type="component" value="Unassembled WGS sequence"/>
</dbReference>
<feature type="repeat" description="Solcar" evidence="9">
    <location>
        <begin position="15"/>
        <end position="101"/>
    </location>
</feature>
<evidence type="ECO:0000256" key="6">
    <source>
        <dbReference type="ARBA" id="ARBA00022989"/>
    </source>
</evidence>
<evidence type="ECO:0000313" key="12">
    <source>
        <dbReference type="EMBL" id="KAG2201039.1"/>
    </source>
</evidence>
<dbReference type="Pfam" id="PF00153">
    <property type="entry name" value="Mito_carr"/>
    <property type="match status" value="3"/>
</dbReference>
<evidence type="ECO:0000256" key="8">
    <source>
        <dbReference type="ARBA" id="ARBA00023136"/>
    </source>
</evidence>
<evidence type="ECO:0008006" key="14">
    <source>
        <dbReference type="Google" id="ProtNLM"/>
    </source>
</evidence>
<dbReference type="InterPro" id="IPR023395">
    <property type="entry name" value="MCP_dom_sf"/>
</dbReference>
<keyword evidence="7" id="KW-0496">Mitochondrion</keyword>
<organism evidence="12 13">
    <name type="scientific">Mucor plumbeus</name>
    <dbReference type="NCBI Taxonomy" id="97098"/>
    <lineage>
        <taxon>Eukaryota</taxon>
        <taxon>Fungi</taxon>
        <taxon>Fungi incertae sedis</taxon>
        <taxon>Mucoromycota</taxon>
        <taxon>Mucoromycotina</taxon>
        <taxon>Mucoromycetes</taxon>
        <taxon>Mucorales</taxon>
        <taxon>Mucorineae</taxon>
        <taxon>Mucoraceae</taxon>
        <taxon>Mucor</taxon>
    </lineage>
</organism>
<feature type="repeat" description="Solcar" evidence="9">
    <location>
        <begin position="218"/>
        <end position="301"/>
    </location>
</feature>
<dbReference type="PANTHER" id="PTHR45624">
    <property type="entry name" value="MITOCHONDRIAL BASIC AMINO ACIDS TRANSPORTER-RELATED"/>
    <property type="match status" value="1"/>
</dbReference>
<evidence type="ECO:0000256" key="9">
    <source>
        <dbReference type="PROSITE-ProRule" id="PRU00282"/>
    </source>
</evidence>
<comment type="subcellular location">
    <subcellularLocation>
        <location evidence="1">Mitochondrion membrane</location>
        <topology evidence="1">Multi-pass membrane protein</topology>
    </subcellularLocation>
</comment>
<keyword evidence="8 9" id="KW-0472">Membrane</keyword>
<comment type="caution">
    <text evidence="12">The sequence shown here is derived from an EMBL/GenBank/DDBJ whole genome shotgun (WGS) entry which is preliminary data.</text>
</comment>
<evidence type="ECO:0000256" key="7">
    <source>
        <dbReference type="ARBA" id="ARBA00023128"/>
    </source>
</evidence>
<dbReference type="GO" id="GO:0031966">
    <property type="term" value="C:mitochondrial membrane"/>
    <property type="evidence" value="ECO:0007669"/>
    <property type="project" value="UniProtKB-SubCell"/>
</dbReference>
<dbReference type="InterPro" id="IPR018108">
    <property type="entry name" value="MCP_transmembrane"/>
</dbReference>
<feature type="transmembrane region" description="Helical" evidence="11">
    <location>
        <begin position="110"/>
        <end position="130"/>
    </location>
</feature>
<keyword evidence="13" id="KW-1185">Reference proteome</keyword>
<feature type="repeat" description="Solcar" evidence="9">
    <location>
        <begin position="111"/>
        <end position="207"/>
    </location>
</feature>
<dbReference type="GO" id="GO:0022857">
    <property type="term" value="F:transmembrane transporter activity"/>
    <property type="evidence" value="ECO:0007669"/>
    <property type="project" value="TreeGrafter"/>
</dbReference>
<keyword evidence="5" id="KW-0677">Repeat</keyword>
<dbReference type="PROSITE" id="PS50920">
    <property type="entry name" value="SOLCAR"/>
    <property type="match status" value="3"/>
</dbReference>
<evidence type="ECO:0000313" key="13">
    <source>
        <dbReference type="Proteomes" id="UP000650833"/>
    </source>
</evidence>
<evidence type="ECO:0000256" key="10">
    <source>
        <dbReference type="RuleBase" id="RU000488"/>
    </source>
</evidence>
<dbReference type="SUPFAM" id="SSF103506">
    <property type="entry name" value="Mitochondrial carrier"/>
    <property type="match status" value="1"/>
</dbReference>
<dbReference type="EMBL" id="JAEPRC010000297">
    <property type="protein sequence ID" value="KAG2201039.1"/>
    <property type="molecule type" value="Genomic_DNA"/>
</dbReference>
<dbReference type="OrthoDB" id="14252at2759"/>
<protein>
    <recommendedName>
        <fullName evidence="14">Mitochondrial carrier</fullName>
    </recommendedName>
</protein>
<accession>A0A8H7V4G0</accession>
<gene>
    <name evidence="12" type="ORF">INT46_004365</name>
</gene>
<evidence type="ECO:0000256" key="5">
    <source>
        <dbReference type="ARBA" id="ARBA00022737"/>
    </source>
</evidence>
<sequence length="305" mass="33385">NIMATLTQENKFAIPKLAQDLIAGTIGGWAQVVVGHPPDTIKVRLQTQPSPPIYSGAMDCVRKLIKEEGPKGLYRGVMSPLAGIGFCNAVMFMANGWSRRMLQNGDEKKVLSIFEIGVAGSMAGSVMAFLNCPIELLKVKLQTQDPKGFVNARGNHEPAYKGVIDCGVRTVRAQGFSGIYRGMGVTLMRDTPSYFAYFVGYEGLKRLFQSMKKDGAELSTFELLMAGGLSGFAAWIPAYPQDVIKSNYQNDLRYKSISQVVKKLYKSNGPKAFLNGLGPTLVRAFPANAATFFAYEMAMDFMKNV</sequence>
<keyword evidence="3 10" id="KW-0813">Transport</keyword>
<feature type="transmembrane region" description="Helical" evidence="11">
    <location>
        <begin position="77"/>
        <end position="98"/>
    </location>
</feature>
<comment type="similarity">
    <text evidence="2 10">Belongs to the mitochondrial carrier (TC 2.A.29) family.</text>
</comment>
<keyword evidence="6 11" id="KW-1133">Transmembrane helix</keyword>
<reference evidence="12" key="1">
    <citation type="submission" date="2020-12" db="EMBL/GenBank/DDBJ databases">
        <title>Metabolic potential, ecology and presence of endohyphal bacteria is reflected in genomic diversity of Mucoromycotina.</title>
        <authorList>
            <person name="Muszewska A."/>
            <person name="Okrasinska A."/>
            <person name="Steczkiewicz K."/>
            <person name="Drgas O."/>
            <person name="Orlowska M."/>
            <person name="Perlinska-Lenart U."/>
            <person name="Aleksandrzak-Piekarczyk T."/>
            <person name="Szatraj K."/>
            <person name="Zielenkiewicz U."/>
            <person name="Pilsyk S."/>
            <person name="Malc E."/>
            <person name="Mieczkowski P."/>
            <person name="Kruszewska J.S."/>
            <person name="Biernat P."/>
            <person name="Pawlowska J."/>
        </authorList>
    </citation>
    <scope>NUCLEOTIDE SEQUENCE</scope>
    <source>
        <strain evidence="12">CBS 226.32</strain>
    </source>
</reference>
<dbReference type="InterPro" id="IPR050567">
    <property type="entry name" value="Mitochondrial_Carrier"/>
</dbReference>
<evidence type="ECO:0000256" key="4">
    <source>
        <dbReference type="ARBA" id="ARBA00022692"/>
    </source>
</evidence>
<proteinExistence type="inferred from homology"/>
<evidence type="ECO:0000256" key="3">
    <source>
        <dbReference type="ARBA" id="ARBA00022448"/>
    </source>
</evidence>
<evidence type="ECO:0000256" key="2">
    <source>
        <dbReference type="ARBA" id="ARBA00006375"/>
    </source>
</evidence>
<dbReference type="AlphaFoldDB" id="A0A8H7V4G0"/>
<keyword evidence="4 9" id="KW-0812">Transmembrane</keyword>
<name>A0A8H7V4G0_9FUNG</name>